<keyword evidence="1" id="KW-0233">DNA recombination</keyword>
<keyword evidence="5" id="KW-1185">Reference proteome</keyword>
<dbReference type="InterPro" id="IPR002104">
    <property type="entry name" value="Integrase_catalytic"/>
</dbReference>
<dbReference type="InterPro" id="IPR011010">
    <property type="entry name" value="DNA_brk_join_enz"/>
</dbReference>
<evidence type="ECO:0000256" key="1">
    <source>
        <dbReference type="ARBA" id="ARBA00023172"/>
    </source>
</evidence>
<reference evidence="5" key="1">
    <citation type="submission" date="2023-07" db="EMBL/GenBank/DDBJ databases">
        <title>30 novel species of actinomycetes from the DSMZ collection.</title>
        <authorList>
            <person name="Nouioui I."/>
        </authorList>
    </citation>
    <scope>NUCLEOTIDE SEQUENCE [LARGE SCALE GENOMIC DNA]</scope>
    <source>
        <strain evidence="5">DSM 41770</strain>
    </source>
</reference>
<accession>A0ABU2RE30</accession>
<evidence type="ECO:0000313" key="4">
    <source>
        <dbReference type="EMBL" id="MDT0427118.1"/>
    </source>
</evidence>
<organism evidence="4 5">
    <name type="scientific">Streptomyces salyersiae</name>
    <dbReference type="NCBI Taxonomy" id="3075530"/>
    <lineage>
        <taxon>Bacteria</taxon>
        <taxon>Bacillati</taxon>
        <taxon>Actinomycetota</taxon>
        <taxon>Actinomycetes</taxon>
        <taxon>Kitasatosporales</taxon>
        <taxon>Streptomycetaceae</taxon>
        <taxon>Streptomyces</taxon>
    </lineage>
</organism>
<feature type="domain" description="Tyr recombinase" evidence="3">
    <location>
        <begin position="259"/>
        <end position="447"/>
    </location>
</feature>
<evidence type="ECO:0000313" key="5">
    <source>
        <dbReference type="Proteomes" id="UP001183777"/>
    </source>
</evidence>
<feature type="region of interest" description="Disordered" evidence="2">
    <location>
        <begin position="455"/>
        <end position="517"/>
    </location>
</feature>
<evidence type="ECO:0000256" key="2">
    <source>
        <dbReference type="SAM" id="MobiDB-lite"/>
    </source>
</evidence>
<name>A0ABU2RE30_9ACTN</name>
<sequence length="517" mass="58927">MDEDAWRRTEPAVPEQGVINLRGLSDHVVSEFLYAMQECLAAGVKLHDYQLRPLCDAVRRQQLDSLGQLDSGDLSGSSRRWATTFLKHVTHAWLSAETERKKDTWIGSVFGLKGRLHFEAITQPWLREATKAWALDDVPRRRGPTATGTVQRQINAVARLSESLRLNRSDSGADLRLLTREDITLFLNRLRYLRERGEIAASRHCEDARACRRLLSRMRTLGLTQRGQILHGLADDFCLREGDIPDDPEDTEAGRDLPLEVMRQICAHLDMIADTQNRTAIELLIDTGRRPGEIAKLPWDCLDKDGDGQPVLIYDNHKALRNGRRLPISENTAALIVTQQQRTRARFPHTPSKDLRLLPSVVTNPHGTKPMAHNTIGDQHRAWVTSLPEILVPTMVEIHGERVTKMLPFDKSKVVLYAYRHTYAQRHADAGTPVDVLKVLMDHRRARHYAALLPDRSGATARSRRPRHDDAIRPARQTRLAHSQGPARLRARASGHRRGRRPLRRLHRTVERRSRRP</sequence>
<dbReference type="SUPFAM" id="SSF56349">
    <property type="entry name" value="DNA breaking-rejoining enzymes"/>
    <property type="match status" value="1"/>
</dbReference>
<dbReference type="InterPro" id="IPR013762">
    <property type="entry name" value="Integrase-like_cat_sf"/>
</dbReference>
<gene>
    <name evidence="4" type="ORF">RM649_05575</name>
</gene>
<protein>
    <submittedName>
        <fullName evidence="4">Tyrosine-type recombinase/integrase</fullName>
    </submittedName>
</protein>
<dbReference type="EMBL" id="JAVREX010000002">
    <property type="protein sequence ID" value="MDT0427118.1"/>
    <property type="molecule type" value="Genomic_DNA"/>
</dbReference>
<comment type="caution">
    <text evidence="4">The sequence shown here is derived from an EMBL/GenBank/DDBJ whole genome shotgun (WGS) entry which is preliminary data.</text>
</comment>
<dbReference type="Proteomes" id="UP001183777">
    <property type="component" value="Unassembled WGS sequence"/>
</dbReference>
<dbReference type="RefSeq" id="WP_199560838.1">
    <property type="nucleotide sequence ID" value="NZ_JAVREX010000002.1"/>
</dbReference>
<feature type="compositionally biased region" description="Basic residues" evidence="2">
    <location>
        <begin position="489"/>
        <end position="507"/>
    </location>
</feature>
<evidence type="ECO:0000259" key="3">
    <source>
        <dbReference type="Pfam" id="PF00589"/>
    </source>
</evidence>
<dbReference type="Gene3D" id="1.10.443.10">
    <property type="entry name" value="Intergrase catalytic core"/>
    <property type="match status" value="1"/>
</dbReference>
<feature type="compositionally biased region" description="Basic and acidic residues" evidence="2">
    <location>
        <begin position="508"/>
        <end position="517"/>
    </location>
</feature>
<proteinExistence type="predicted"/>
<dbReference type="Pfam" id="PF00589">
    <property type="entry name" value="Phage_integrase"/>
    <property type="match status" value="1"/>
</dbReference>